<reference evidence="3" key="1">
    <citation type="submission" date="2020-03" db="EMBL/GenBank/DDBJ databases">
        <title>Roseovarius gahaiensis sp. nov., isolated from Gahai Saline Lake, China.</title>
        <authorList>
            <person name="Sun X."/>
        </authorList>
    </citation>
    <scope>NUCLEOTIDE SEQUENCE</scope>
    <source>
        <strain evidence="3">GH877</strain>
    </source>
</reference>
<keyword evidence="4" id="KW-1185">Reference proteome</keyword>
<feature type="domain" description="GSCFA" evidence="2">
    <location>
        <begin position="60"/>
        <end position="328"/>
    </location>
</feature>
<dbReference type="Proteomes" id="UP000639775">
    <property type="component" value="Unassembled WGS sequence"/>
</dbReference>
<feature type="region of interest" description="Disordered" evidence="1">
    <location>
        <begin position="1"/>
        <end position="22"/>
    </location>
</feature>
<gene>
    <name evidence="3" type="ORF">HAT86_14445</name>
</gene>
<evidence type="ECO:0000313" key="3">
    <source>
        <dbReference type="EMBL" id="NHQ75655.1"/>
    </source>
</evidence>
<evidence type="ECO:0000313" key="4">
    <source>
        <dbReference type="Proteomes" id="UP000639775"/>
    </source>
</evidence>
<proteinExistence type="predicted"/>
<evidence type="ECO:0000256" key="1">
    <source>
        <dbReference type="SAM" id="MobiDB-lite"/>
    </source>
</evidence>
<dbReference type="AlphaFoldDB" id="A0A967BFI9"/>
<dbReference type="InterPro" id="IPR014982">
    <property type="entry name" value="GSCFA"/>
</dbReference>
<organism evidence="3 4">
    <name type="scientific">Roseovarius gahaiensis</name>
    <dbReference type="NCBI Taxonomy" id="2716691"/>
    <lineage>
        <taxon>Bacteria</taxon>
        <taxon>Pseudomonadati</taxon>
        <taxon>Pseudomonadota</taxon>
        <taxon>Alphaproteobacteria</taxon>
        <taxon>Rhodobacterales</taxon>
        <taxon>Roseobacteraceae</taxon>
        <taxon>Roseovarius</taxon>
    </lineage>
</organism>
<accession>A0A967BFI9</accession>
<sequence length="369" mass="40733">MKSASNNAPRAQPDRGARMSSPYENLPARAFWRSTVGRTDAAALAHLYSPKVELTRQTPLMTVGSCFARHIHQALTQDGWNILQGEDMRAHMPEKLCHQYGYNLFSARYGNIYTARQFRQLVAHALDGETAPSPVWQRDGRYFDALRPTVEPEGVDHPDDVRHARLEHLRAVKRVLQDAESIVLTLGLTECWMDVATGLALPTAPGHIAGDYDPAKVRFHNFTQSEVLADLRATRDLLRKAGIKARFVLTVSPVPLVATASGNHVGPASTYSKSVLRAACGELQAGDADFDYFPAFEIVSTPIADGPYIEQDGRQPSQQGIKTAVTCFALSHGEKGLSLKAENDVQQMPPRHDPTDAQCEQILLEAYHK</sequence>
<dbReference type="EMBL" id="JAAORB010000041">
    <property type="protein sequence ID" value="NHQ75655.1"/>
    <property type="molecule type" value="Genomic_DNA"/>
</dbReference>
<dbReference type="Pfam" id="PF08885">
    <property type="entry name" value="GSCFA"/>
    <property type="match status" value="1"/>
</dbReference>
<dbReference type="RefSeq" id="WP_167199330.1">
    <property type="nucleotide sequence ID" value="NZ_JAAORB010000041.1"/>
</dbReference>
<name>A0A967BFI9_9RHOB</name>
<protein>
    <submittedName>
        <fullName evidence="3">GSCFA domain-containing protein</fullName>
    </submittedName>
</protein>
<evidence type="ECO:0000259" key="2">
    <source>
        <dbReference type="Pfam" id="PF08885"/>
    </source>
</evidence>
<comment type="caution">
    <text evidence="3">The sequence shown here is derived from an EMBL/GenBank/DDBJ whole genome shotgun (WGS) entry which is preliminary data.</text>
</comment>